<name>A0ABN7VN45_GIGMA</name>
<dbReference type="PANTHER" id="PTHR35871">
    <property type="entry name" value="EXPRESSED PROTEIN"/>
    <property type="match status" value="1"/>
</dbReference>
<protein>
    <submittedName>
        <fullName evidence="1">15403_t:CDS:1</fullName>
    </submittedName>
</protein>
<dbReference type="EMBL" id="CAJVQB010018301">
    <property type="protein sequence ID" value="CAG8787219.1"/>
    <property type="molecule type" value="Genomic_DNA"/>
</dbReference>
<accession>A0ABN7VN45</accession>
<keyword evidence="2" id="KW-1185">Reference proteome</keyword>
<evidence type="ECO:0000313" key="2">
    <source>
        <dbReference type="Proteomes" id="UP000789901"/>
    </source>
</evidence>
<gene>
    <name evidence="1" type="ORF">GMARGA_LOCUS20646</name>
</gene>
<comment type="caution">
    <text evidence="1">The sequence shown here is derived from an EMBL/GenBank/DDBJ whole genome shotgun (WGS) entry which is preliminary data.</text>
</comment>
<dbReference type="PANTHER" id="PTHR35871:SF1">
    <property type="entry name" value="CXC1-LIKE CYSTEINE CLUSTER ASSOCIATED WITH KDZ TRANSPOSASES DOMAIN-CONTAINING PROTEIN"/>
    <property type="match status" value="1"/>
</dbReference>
<proteinExistence type="predicted"/>
<dbReference type="Proteomes" id="UP000789901">
    <property type="component" value="Unassembled WGS sequence"/>
</dbReference>
<sequence>MAPQIKRQKQIDNLLREKGHYLNQKNQKFTKPQNTTNIESQEKWIEDELVEFKEIGTRLMNEILRWHKDAAKSLRPNKEGYMAKCVQIWGNHFIKTRELLPYRQNKHTKLESLIDNENFRFRYDERRKGIYFDGYKRPDVMAYRNEWVKRMFLYKQNMKDFVSKSLEFILKPQLNLGKKEYAQITHDEYYFYANDGQQRIWIHDGETILYPKHLGHSIMVSAFLYPCHELLRLSDQQLYENPHIEDKEIFVIHLV</sequence>
<reference evidence="1 2" key="1">
    <citation type="submission" date="2021-06" db="EMBL/GenBank/DDBJ databases">
        <authorList>
            <person name="Kallberg Y."/>
            <person name="Tangrot J."/>
            <person name="Rosling A."/>
        </authorList>
    </citation>
    <scope>NUCLEOTIDE SEQUENCE [LARGE SCALE GENOMIC DNA]</scope>
    <source>
        <strain evidence="1 2">120-4 pot B 10/14</strain>
    </source>
</reference>
<organism evidence="1 2">
    <name type="scientific">Gigaspora margarita</name>
    <dbReference type="NCBI Taxonomy" id="4874"/>
    <lineage>
        <taxon>Eukaryota</taxon>
        <taxon>Fungi</taxon>
        <taxon>Fungi incertae sedis</taxon>
        <taxon>Mucoromycota</taxon>
        <taxon>Glomeromycotina</taxon>
        <taxon>Glomeromycetes</taxon>
        <taxon>Diversisporales</taxon>
        <taxon>Gigasporaceae</taxon>
        <taxon>Gigaspora</taxon>
    </lineage>
</organism>
<evidence type="ECO:0000313" key="1">
    <source>
        <dbReference type="EMBL" id="CAG8787219.1"/>
    </source>
</evidence>